<organism evidence="2 3">
    <name type="scientific">Candidatus Dojkabacteria bacterium</name>
    <dbReference type="NCBI Taxonomy" id="2099670"/>
    <lineage>
        <taxon>Bacteria</taxon>
        <taxon>Candidatus Dojkabacteria</taxon>
    </lineage>
</organism>
<protein>
    <submittedName>
        <fullName evidence="2">Prepilin-type N-terminal cleavage/methylation domain-containing protein</fullName>
    </submittedName>
</protein>
<dbReference type="InterPro" id="IPR012902">
    <property type="entry name" value="N_methyl_site"/>
</dbReference>
<dbReference type="PROSITE" id="PS00409">
    <property type="entry name" value="PROKAR_NTER_METHYL"/>
    <property type="match status" value="1"/>
</dbReference>
<keyword evidence="1" id="KW-1133">Transmembrane helix</keyword>
<reference evidence="2 3" key="1">
    <citation type="submission" date="2018-09" db="EMBL/GenBank/DDBJ databases">
        <title>Metagenome Assembled Genomes from an Advanced Water Purification Facility.</title>
        <authorList>
            <person name="Stamps B.W."/>
            <person name="Spear J.R."/>
        </authorList>
    </citation>
    <scope>NUCLEOTIDE SEQUENCE [LARGE SCALE GENOMIC DNA]</scope>
    <source>
        <strain evidence="2">Bin_63_2</strain>
    </source>
</reference>
<dbReference type="Gene3D" id="3.30.700.10">
    <property type="entry name" value="Glycoprotein, Type 4 Pilin"/>
    <property type="match status" value="1"/>
</dbReference>
<proteinExistence type="predicted"/>
<name>A0A5C7J555_9BACT</name>
<gene>
    <name evidence="2" type="ORF">E6Q11_04640</name>
</gene>
<dbReference type="EMBL" id="SSDS01000072">
    <property type="protein sequence ID" value="TXG76519.1"/>
    <property type="molecule type" value="Genomic_DNA"/>
</dbReference>
<evidence type="ECO:0000313" key="3">
    <source>
        <dbReference type="Proteomes" id="UP000321026"/>
    </source>
</evidence>
<keyword evidence="1" id="KW-0812">Transmembrane</keyword>
<feature type="transmembrane region" description="Helical" evidence="1">
    <location>
        <begin position="12"/>
        <end position="34"/>
    </location>
</feature>
<dbReference type="Proteomes" id="UP000321026">
    <property type="component" value="Unassembled WGS sequence"/>
</dbReference>
<dbReference type="Pfam" id="PF07963">
    <property type="entry name" value="N_methyl"/>
    <property type="match status" value="1"/>
</dbReference>
<evidence type="ECO:0000313" key="2">
    <source>
        <dbReference type="EMBL" id="TXG76519.1"/>
    </source>
</evidence>
<evidence type="ECO:0000256" key="1">
    <source>
        <dbReference type="SAM" id="Phobius"/>
    </source>
</evidence>
<keyword evidence="1" id="KW-0472">Membrane</keyword>
<dbReference type="PANTHER" id="PTHR30093">
    <property type="entry name" value="GENERAL SECRETION PATHWAY PROTEIN G"/>
    <property type="match status" value="1"/>
</dbReference>
<sequence length="139" mass="13996">MKTLPVNQKGFTLVELLVVIGILGILMVGALVALNPLGRFNQAKDATARGTIDQVSAAIQSYYAANQTYPTNIAAMVTSGDLQTTPTGPNGSALVYSVNGSTGAAVGFTMVSSASGAVFCWKSNGNVGAVPNSAACAAP</sequence>
<dbReference type="SUPFAM" id="SSF54523">
    <property type="entry name" value="Pili subunits"/>
    <property type="match status" value="1"/>
</dbReference>
<accession>A0A5C7J555</accession>
<dbReference type="AlphaFoldDB" id="A0A5C7J555"/>
<dbReference type="NCBIfam" id="TIGR02532">
    <property type="entry name" value="IV_pilin_GFxxxE"/>
    <property type="match status" value="1"/>
</dbReference>
<dbReference type="InterPro" id="IPR045584">
    <property type="entry name" value="Pilin-like"/>
</dbReference>
<comment type="caution">
    <text evidence="2">The sequence shown here is derived from an EMBL/GenBank/DDBJ whole genome shotgun (WGS) entry which is preliminary data.</text>
</comment>